<evidence type="ECO:0000313" key="1">
    <source>
        <dbReference type="EMBL" id="MCI93401.1"/>
    </source>
</evidence>
<evidence type="ECO:0000313" key="2">
    <source>
        <dbReference type="Proteomes" id="UP000265520"/>
    </source>
</evidence>
<keyword evidence="2" id="KW-1185">Reference proteome</keyword>
<accession>A0A392W2E9</accession>
<dbReference type="AlphaFoldDB" id="A0A392W2E9"/>
<feature type="non-terminal residue" evidence="1">
    <location>
        <position position="1"/>
    </location>
</feature>
<protein>
    <submittedName>
        <fullName evidence="1">Uncharacterized protein</fullName>
    </submittedName>
</protein>
<dbReference type="Proteomes" id="UP000265520">
    <property type="component" value="Unassembled WGS sequence"/>
</dbReference>
<proteinExistence type="predicted"/>
<name>A0A392W2E9_9FABA</name>
<reference evidence="1 2" key="1">
    <citation type="journal article" date="2018" name="Front. Plant Sci.">
        <title>Red Clover (Trifolium pratense) and Zigzag Clover (T. medium) - A Picture of Genomic Similarities and Differences.</title>
        <authorList>
            <person name="Dluhosova J."/>
            <person name="Istvanek J."/>
            <person name="Nedelnik J."/>
            <person name="Repkova J."/>
        </authorList>
    </citation>
    <scope>NUCLEOTIDE SEQUENCE [LARGE SCALE GENOMIC DNA]</scope>
    <source>
        <strain evidence="2">cv. 10/8</strain>
        <tissue evidence="1">Leaf</tissue>
    </source>
</reference>
<organism evidence="1 2">
    <name type="scientific">Trifolium medium</name>
    <dbReference type="NCBI Taxonomy" id="97028"/>
    <lineage>
        <taxon>Eukaryota</taxon>
        <taxon>Viridiplantae</taxon>
        <taxon>Streptophyta</taxon>
        <taxon>Embryophyta</taxon>
        <taxon>Tracheophyta</taxon>
        <taxon>Spermatophyta</taxon>
        <taxon>Magnoliopsida</taxon>
        <taxon>eudicotyledons</taxon>
        <taxon>Gunneridae</taxon>
        <taxon>Pentapetalae</taxon>
        <taxon>rosids</taxon>
        <taxon>fabids</taxon>
        <taxon>Fabales</taxon>
        <taxon>Fabaceae</taxon>
        <taxon>Papilionoideae</taxon>
        <taxon>50 kb inversion clade</taxon>
        <taxon>NPAAA clade</taxon>
        <taxon>Hologalegina</taxon>
        <taxon>IRL clade</taxon>
        <taxon>Trifolieae</taxon>
        <taxon>Trifolium</taxon>
    </lineage>
</organism>
<comment type="caution">
    <text evidence="1">The sequence shown here is derived from an EMBL/GenBank/DDBJ whole genome shotgun (WGS) entry which is preliminary data.</text>
</comment>
<dbReference type="EMBL" id="LXQA011328275">
    <property type="protein sequence ID" value="MCI93401.1"/>
    <property type="molecule type" value="Genomic_DNA"/>
</dbReference>
<sequence>LLVRASIELPPCSGQSS</sequence>